<organism evidence="6 7">
    <name type="scientific">Lysinibacillus alkalisoli</name>
    <dbReference type="NCBI Taxonomy" id="1911548"/>
    <lineage>
        <taxon>Bacteria</taxon>
        <taxon>Bacillati</taxon>
        <taxon>Bacillota</taxon>
        <taxon>Bacilli</taxon>
        <taxon>Bacillales</taxon>
        <taxon>Bacillaceae</taxon>
        <taxon>Lysinibacillus</taxon>
    </lineage>
</organism>
<keyword evidence="3" id="KW-0904">Protein phosphatase</keyword>
<proteinExistence type="inferred from homology"/>
<dbReference type="InterPro" id="IPR017867">
    <property type="entry name" value="Tyr_phospatase_low_mol_wt"/>
</dbReference>
<dbReference type="InterPro" id="IPR023485">
    <property type="entry name" value="Ptyr_pPase"/>
</dbReference>
<dbReference type="PRINTS" id="PR00719">
    <property type="entry name" value="LMWPTPASE"/>
</dbReference>
<reference evidence="6" key="2">
    <citation type="submission" date="2020-09" db="EMBL/GenBank/DDBJ databases">
        <authorList>
            <person name="Sun Q."/>
            <person name="Zhou Y."/>
        </authorList>
    </citation>
    <scope>NUCLEOTIDE SEQUENCE</scope>
    <source>
        <strain evidence="6">CGMCC 1.15760</strain>
    </source>
</reference>
<evidence type="ECO:0000256" key="1">
    <source>
        <dbReference type="ARBA" id="ARBA00011063"/>
    </source>
</evidence>
<dbReference type="CDD" id="cd16344">
    <property type="entry name" value="LMWPAP"/>
    <property type="match status" value="1"/>
</dbReference>
<evidence type="ECO:0000256" key="3">
    <source>
        <dbReference type="ARBA" id="ARBA00022912"/>
    </source>
</evidence>
<name>A0A917D7W3_9BACI</name>
<dbReference type="SUPFAM" id="SSF52788">
    <property type="entry name" value="Phosphotyrosine protein phosphatases I"/>
    <property type="match status" value="1"/>
</dbReference>
<dbReference type="PANTHER" id="PTHR11717:SF31">
    <property type="entry name" value="LOW MOLECULAR WEIGHT PROTEIN-TYROSINE-PHOSPHATASE ETP-RELATED"/>
    <property type="match status" value="1"/>
</dbReference>
<sequence>MNIYFVCTGNTCRSPMAAAILSHKNVSHIAVRSSGIFATPGADMSEHAKQTLAENKMNTAHAATNVTMEDMQWADLVLTMTEGHKQALLQMYPEQADKIFRLYEYVEAPMQDVYDPYGGDLATYQATFQALEQAIQSIINKLEE</sequence>
<dbReference type="RefSeq" id="WP_188613295.1">
    <property type="nucleotide sequence ID" value="NZ_BMJT01000001.1"/>
</dbReference>
<dbReference type="InterPro" id="IPR036196">
    <property type="entry name" value="Ptyr_pPase_sf"/>
</dbReference>
<accession>A0A917D7W3</accession>
<dbReference type="PANTHER" id="PTHR11717">
    <property type="entry name" value="LOW MOLECULAR WEIGHT PROTEIN TYROSINE PHOSPHATASE"/>
    <property type="match status" value="1"/>
</dbReference>
<evidence type="ECO:0000256" key="4">
    <source>
        <dbReference type="PIRSR" id="PIRSR617867-1"/>
    </source>
</evidence>
<evidence type="ECO:0000259" key="5">
    <source>
        <dbReference type="SMART" id="SM00226"/>
    </source>
</evidence>
<gene>
    <name evidence="6" type="ORF">GCM10007425_03570</name>
</gene>
<evidence type="ECO:0000313" key="7">
    <source>
        <dbReference type="Proteomes" id="UP000616608"/>
    </source>
</evidence>
<dbReference type="SMART" id="SM00226">
    <property type="entry name" value="LMWPc"/>
    <property type="match status" value="1"/>
</dbReference>
<protein>
    <submittedName>
        <fullName evidence="6">Protein-tyrosine-phosphatase</fullName>
    </submittedName>
</protein>
<dbReference type="AlphaFoldDB" id="A0A917D7W3"/>
<keyword evidence="2" id="KW-0378">Hydrolase</keyword>
<dbReference type="GO" id="GO:0004725">
    <property type="term" value="F:protein tyrosine phosphatase activity"/>
    <property type="evidence" value="ECO:0007669"/>
    <property type="project" value="InterPro"/>
</dbReference>
<evidence type="ECO:0000313" key="6">
    <source>
        <dbReference type="EMBL" id="GGG12483.1"/>
    </source>
</evidence>
<dbReference type="EMBL" id="BMJT01000001">
    <property type="protein sequence ID" value="GGG12483.1"/>
    <property type="molecule type" value="Genomic_DNA"/>
</dbReference>
<feature type="domain" description="Phosphotyrosine protein phosphatase I" evidence="5">
    <location>
        <begin position="1"/>
        <end position="141"/>
    </location>
</feature>
<feature type="active site" description="Proton donor" evidence="4">
    <location>
        <position position="115"/>
    </location>
</feature>
<reference evidence="6" key="1">
    <citation type="journal article" date="2014" name="Int. J. Syst. Evol. Microbiol.">
        <title>Complete genome sequence of Corynebacterium casei LMG S-19264T (=DSM 44701T), isolated from a smear-ripened cheese.</title>
        <authorList>
            <consortium name="US DOE Joint Genome Institute (JGI-PGF)"/>
            <person name="Walter F."/>
            <person name="Albersmeier A."/>
            <person name="Kalinowski J."/>
            <person name="Ruckert C."/>
        </authorList>
    </citation>
    <scope>NUCLEOTIDE SEQUENCE</scope>
    <source>
        <strain evidence="6">CGMCC 1.15760</strain>
    </source>
</reference>
<dbReference type="Pfam" id="PF01451">
    <property type="entry name" value="LMWPc"/>
    <property type="match status" value="1"/>
</dbReference>
<comment type="similarity">
    <text evidence="1">Belongs to the low molecular weight phosphotyrosine protein phosphatase family.</text>
</comment>
<feature type="active site" description="Nucleophile" evidence="4">
    <location>
        <position position="13"/>
    </location>
</feature>
<dbReference type="Proteomes" id="UP000616608">
    <property type="component" value="Unassembled WGS sequence"/>
</dbReference>
<dbReference type="InterPro" id="IPR050438">
    <property type="entry name" value="LMW_PTPase"/>
</dbReference>
<evidence type="ECO:0000256" key="2">
    <source>
        <dbReference type="ARBA" id="ARBA00022801"/>
    </source>
</evidence>
<dbReference type="Gene3D" id="3.40.50.2300">
    <property type="match status" value="1"/>
</dbReference>
<comment type="caution">
    <text evidence="6">The sequence shown here is derived from an EMBL/GenBank/DDBJ whole genome shotgun (WGS) entry which is preliminary data.</text>
</comment>
<feature type="active site" description="Nucleophile" evidence="4">
    <location>
        <position position="7"/>
    </location>
</feature>
<keyword evidence="7" id="KW-1185">Reference proteome</keyword>